<dbReference type="EMBL" id="CALLCH030000001">
    <property type="protein sequence ID" value="CAI4211397.1"/>
    <property type="molecule type" value="Genomic_DNA"/>
</dbReference>
<accession>A0A9P1GVH7</accession>
<comment type="caution">
    <text evidence="2">The sequence shown here is derived from an EMBL/GenBank/DDBJ whole genome shotgun (WGS) entry which is preliminary data.</text>
</comment>
<evidence type="ECO:0000313" key="3">
    <source>
        <dbReference type="Proteomes" id="UP000838763"/>
    </source>
</evidence>
<organism evidence="2 3">
    <name type="scientific">Parascedosporium putredinis</name>
    <dbReference type="NCBI Taxonomy" id="1442378"/>
    <lineage>
        <taxon>Eukaryota</taxon>
        <taxon>Fungi</taxon>
        <taxon>Dikarya</taxon>
        <taxon>Ascomycota</taxon>
        <taxon>Pezizomycotina</taxon>
        <taxon>Sordariomycetes</taxon>
        <taxon>Hypocreomycetidae</taxon>
        <taxon>Microascales</taxon>
        <taxon>Microascaceae</taxon>
        <taxon>Parascedosporium</taxon>
    </lineage>
</organism>
<feature type="region of interest" description="Disordered" evidence="1">
    <location>
        <begin position="118"/>
        <end position="160"/>
    </location>
</feature>
<keyword evidence="3" id="KW-1185">Reference proteome</keyword>
<dbReference type="Proteomes" id="UP000838763">
    <property type="component" value="Unassembled WGS sequence"/>
</dbReference>
<proteinExistence type="predicted"/>
<evidence type="ECO:0000313" key="2">
    <source>
        <dbReference type="EMBL" id="CAI4211397.1"/>
    </source>
</evidence>
<feature type="compositionally biased region" description="Basic and acidic residues" evidence="1">
    <location>
        <begin position="119"/>
        <end position="134"/>
    </location>
</feature>
<name>A0A9P1GVH7_9PEZI</name>
<sequence length="160" mass="17575">MARSPPLWSKHWLSPLMIRITSTITIAIRITTTINIEIKEYRILPKKPVSSLLESIHNRVEVIEARLAANNPTGQGAPHDTVPPQAHIAQNTGSVYGPHISIQANMKRPAGAEAEVEEQEARAFLEPKEIDRKPLKPSGLAEAVPPRRGLDGTERCIDGS</sequence>
<feature type="compositionally biased region" description="Basic and acidic residues" evidence="1">
    <location>
        <begin position="148"/>
        <end position="160"/>
    </location>
</feature>
<gene>
    <name evidence="2" type="ORF">PPNO1_LOCUS1192</name>
</gene>
<evidence type="ECO:0000256" key="1">
    <source>
        <dbReference type="SAM" id="MobiDB-lite"/>
    </source>
</evidence>
<dbReference type="AlphaFoldDB" id="A0A9P1GVH7"/>
<protein>
    <submittedName>
        <fullName evidence="2">Uncharacterized protein</fullName>
    </submittedName>
</protein>
<reference evidence="2" key="1">
    <citation type="submission" date="2022-11" db="EMBL/GenBank/DDBJ databases">
        <authorList>
            <person name="Scott C."/>
            <person name="Bruce N."/>
        </authorList>
    </citation>
    <scope>NUCLEOTIDE SEQUENCE</scope>
</reference>